<evidence type="ECO:0000313" key="1">
    <source>
        <dbReference type="EMBL" id="OWY95440.1"/>
    </source>
</evidence>
<dbReference type="AlphaFoldDB" id="A0A225UR69"/>
<gene>
    <name evidence="1" type="ORF">PHMEG_00034553</name>
</gene>
<dbReference type="OrthoDB" id="143929at2759"/>
<reference evidence="2" key="1">
    <citation type="submission" date="2017-03" db="EMBL/GenBank/DDBJ databases">
        <title>Phytopthora megakarya and P. palmivora, two closely related causual agents of cacao black pod achieved similar genome size and gene model numbers by different mechanisms.</title>
        <authorList>
            <person name="Ali S."/>
            <person name="Shao J."/>
            <person name="Larry D.J."/>
            <person name="Kronmiller B."/>
            <person name="Shen D."/>
            <person name="Strem M.D."/>
            <person name="Melnick R.L."/>
            <person name="Guiltinan M.J."/>
            <person name="Tyler B.M."/>
            <person name="Meinhardt L.W."/>
            <person name="Bailey B.A."/>
        </authorList>
    </citation>
    <scope>NUCLEOTIDE SEQUENCE [LARGE SCALE GENOMIC DNA]</scope>
    <source>
        <strain evidence="2">zdho120</strain>
    </source>
</reference>
<proteinExistence type="predicted"/>
<dbReference type="Proteomes" id="UP000198211">
    <property type="component" value="Unassembled WGS sequence"/>
</dbReference>
<sequence>MKGNAVSGWSKTAKKDPLSIAALQALIMTAGLARSDAQETKEAANANKAKVLEVKAEAYDEINRAGDSRSRQPQ</sequence>
<comment type="caution">
    <text evidence="1">The sequence shown here is derived from an EMBL/GenBank/DDBJ whole genome shotgun (WGS) entry which is preliminary data.</text>
</comment>
<accession>A0A225UR69</accession>
<evidence type="ECO:0000313" key="2">
    <source>
        <dbReference type="Proteomes" id="UP000198211"/>
    </source>
</evidence>
<organism evidence="1 2">
    <name type="scientific">Phytophthora megakarya</name>
    <dbReference type="NCBI Taxonomy" id="4795"/>
    <lineage>
        <taxon>Eukaryota</taxon>
        <taxon>Sar</taxon>
        <taxon>Stramenopiles</taxon>
        <taxon>Oomycota</taxon>
        <taxon>Peronosporomycetes</taxon>
        <taxon>Peronosporales</taxon>
        <taxon>Peronosporaceae</taxon>
        <taxon>Phytophthora</taxon>
    </lineage>
</organism>
<dbReference type="EMBL" id="NBNE01012929">
    <property type="protein sequence ID" value="OWY95440.1"/>
    <property type="molecule type" value="Genomic_DNA"/>
</dbReference>
<name>A0A225UR69_9STRA</name>
<keyword evidence="2" id="KW-1185">Reference proteome</keyword>
<protein>
    <submittedName>
        <fullName evidence="1">Uncharacterized protein</fullName>
    </submittedName>
</protein>